<organism evidence="3 4">
    <name type="scientific">Micromonospora sonneratiae</name>
    <dbReference type="NCBI Taxonomy" id="1184706"/>
    <lineage>
        <taxon>Bacteria</taxon>
        <taxon>Bacillati</taxon>
        <taxon>Actinomycetota</taxon>
        <taxon>Actinomycetes</taxon>
        <taxon>Micromonosporales</taxon>
        <taxon>Micromonosporaceae</taxon>
        <taxon>Micromonospora</taxon>
    </lineage>
</organism>
<evidence type="ECO:0000313" key="3">
    <source>
        <dbReference type="EMBL" id="MFD1320485.1"/>
    </source>
</evidence>
<dbReference type="Proteomes" id="UP001597260">
    <property type="component" value="Unassembled WGS sequence"/>
</dbReference>
<feature type="compositionally biased region" description="Pro residues" evidence="1">
    <location>
        <begin position="31"/>
        <end position="48"/>
    </location>
</feature>
<reference evidence="4" key="1">
    <citation type="journal article" date="2019" name="Int. J. Syst. Evol. Microbiol.">
        <title>The Global Catalogue of Microorganisms (GCM) 10K type strain sequencing project: providing services to taxonomists for standard genome sequencing and annotation.</title>
        <authorList>
            <consortium name="The Broad Institute Genomics Platform"/>
            <consortium name="The Broad Institute Genome Sequencing Center for Infectious Disease"/>
            <person name="Wu L."/>
            <person name="Ma J."/>
        </authorList>
    </citation>
    <scope>NUCLEOTIDE SEQUENCE [LARGE SCALE GENOMIC DNA]</scope>
    <source>
        <strain evidence="4">JCM 31037</strain>
    </source>
</reference>
<proteinExistence type="predicted"/>
<dbReference type="SUPFAM" id="SSF48371">
    <property type="entry name" value="ARM repeat"/>
    <property type="match status" value="1"/>
</dbReference>
<keyword evidence="4" id="KW-1185">Reference proteome</keyword>
<dbReference type="PROSITE" id="PS51379">
    <property type="entry name" value="4FE4S_FER_2"/>
    <property type="match status" value="1"/>
</dbReference>
<dbReference type="InterPro" id="IPR016024">
    <property type="entry name" value="ARM-type_fold"/>
</dbReference>
<evidence type="ECO:0000256" key="1">
    <source>
        <dbReference type="SAM" id="MobiDB-lite"/>
    </source>
</evidence>
<sequence length="791" mass="85710">MTDAERPDQAATSSRPDPAGPENTSDVEKPVAPPPSTPSTPAPAPAPQLPAATPEGLDAVNSDRDNPRSWYDAQADGAAANSSAEDSNSDMSWHTDSSSGPEGGSHQQWQRVTTHGATAFGPGAQAFNLITKNGKRITVLKSQETATRIGSITETYVTVDGFEQIRGELANNRLTYLCGTAGGGRRTTAQMLLAAVVGPDKVAGIAVAEPDVTLAELAGEADLITPGHGVILELTEPGTVSAGTLSTFATMARRCDAYLVILDDRADAPEPSLRPYGALHTPPDAANVIRRHLPRLLKQSARCVGTCGRCVDSCHQAFVEKCLDQEDVTKALTAHPKPGSAVELAETLANWSGKEKELKQAMRGLRSRVRELAAKLLKHEHPNAETGNAQPPTPRRQAFQIAYAVFDGYPLADVFNAGELLLSILWQVQGDEERPARVVFDGGVDQMLNTGLGATGTLSPDNVTEHPRRARLADRRLQVDVLDVVWHDFDSVRVPLLAWLNTLVFGRRESLRSRAAEVAGLLATYDFGEVYRVLIGPWARSPKGFVRQAAVIALDSALDNTQFFDRIWRQVDDWVQSPNALLHDTAARTYATRLGTALPTLALHNLRILAGRDTLNASASVAHALCAVYEFAADQTRECLVEWNRDDTYRVRVHAVRGLILLARLVTDQNDRLWPVLLLHTAGSTSATQDLVTLWRAALTEPTTAYRAWQQLHAWVRLADTDAELGDQITALVSRILAGPTATRGRFHLQIWSRGDSGSKTARRLLSLPWENPADRAADHVPANDTPGGRS</sequence>
<gene>
    <name evidence="3" type="ORF">ACFQ4H_05195</name>
</gene>
<evidence type="ECO:0000259" key="2">
    <source>
        <dbReference type="PROSITE" id="PS51379"/>
    </source>
</evidence>
<accession>A0ABW3Y8Y2</accession>
<feature type="compositionally biased region" description="Low complexity" evidence="1">
    <location>
        <begin position="69"/>
        <end position="92"/>
    </location>
</feature>
<protein>
    <recommendedName>
        <fullName evidence="2">4Fe-4S ferredoxin-type domain-containing protein</fullName>
    </recommendedName>
</protein>
<comment type="caution">
    <text evidence="3">The sequence shown here is derived from an EMBL/GenBank/DDBJ whole genome shotgun (WGS) entry which is preliminary data.</text>
</comment>
<dbReference type="EMBL" id="JBHTMP010000005">
    <property type="protein sequence ID" value="MFD1320485.1"/>
    <property type="molecule type" value="Genomic_DNA"/>
</dbReference>
<feature type="domain" description="4Fe-4S ferredoxin-type" evidence="2">
    <location>
        <begin position="294"/>
        <end position="324"/>
    </location>
</feature>
<name>A0ABW3Y8Y2_9ACTN</name>
<feature type="region of interest" description="Disordered" evidence="1">
    <location>
        <begin position="1"/>
        <end position="109"/>
    </location>
</feature>
<dbReference type="InterPro" id="IPR017896">
    <property type="entry name" value="4Fe4S_Fe-S-bd"/>
</dbReference>
<evidence type="ECO:0000313" key="4">
    <source>
        <dbReference type="Proteomes" id="UP001597260"/>
    </source>
</evidence>
<dbReference type="RefSeq" id="WP_377567514.1">
    <property type="nucleotide sequence ID" value="NZ_JBHTMP010000005.1"/>
</dbReference>
<feature type="compositionally biased region" description="Polar residues" evidence="1">
    <location>
        <begin position="94"/>
        <end position="109"/>
    </location>
</feature>